<proteinExistence type="predicted"/>
<evidence type="ECO:0000313" key="2">
    <source>
        <dbReference type="Proteomes" id="UP000323144"/>
    </source>
</evidence>
<gene>
    <name evidence="1" type="ORF">SCHIN_v1c09120</name>
</gene>
<dbReference type="EMBL" id="CP043026">
    <property type="protein sequence ID" value="QEH62107.1"/>
    <property type="molecule type" value="Genomic_DNA"/>
</dbReference>
<dbReference type="AlphaFoldDB" id="A0A5B9Y735"/>
<organism evidence="1 2">
    <name type="scientific">Spiroplasma chinense</name>
    <dbReference type="NCBI Taxonomy" id="216932"/>
    <lineage>
        <taxon>Bacteria</taxon>
        <taxon>Bacillati</taxon>
        <taxon>Mycoplasmatota</taxon>
        <taxon>Mollicutes</taxon>
        <taxon>Entomoplasmatales</taxon>
        <taxon>Spiroplasmataceae</taxon>
        <taxon>Spiroplasma</taxon>
    </lineage>
</organism>
<name>A0A5B9Y735_9MOLU</name>
<evidence type="ECO:0000313" key="1">
    <source>
        <dbReference type="EMBL" id="QEH62107.1"/>
    </source>
</evidence>
<dbReference type="KEGG" id="schi:SCHIN_v1c09120"/>
<sequence length="103" mass="12007">MKSTNFFKEISDEAVKSSICLALVDNKINVDIIDEGIENLEQLIDKLDPITGLNVTNSIYYHYTNFMNKIKKTYKNDIFDYLRKVEQKSYLEIVAKLSKKVIH</sequence>
<accession>A0A5B9Y735</accession>
<protein>
    <submittedName>
        <fullName evidence="1">Uncharacterized protein</fullName>
    </submittedName>
</protein>
<keyword evidence="2" id="KW-1185">Reference proteome</keyword>
<reference evidence="1 2" key="1">
    <citation type="submission" date="2019-08" db="EMBL/GenBank/DDBJ databases">
        <title>Complete genome sequence of Spiroplasma chinense CCH (DSM 19755).</title>
        <authorList>
            <person name="Shen H.-Y."/>
            <person name="Lin Y.-C."/>
            <person name="Chou L."/>
            <person name="Kuo C.-H."/>
        </authorList>
    </citation>
    <scope>NUCLEOTIDE SEQUENCE [LARGE SCALE GENOMIC DNA]</scope>
    <source>
        <strain evidence="1 2">CCH</strain>
    </source>
</reference>
<dbReference type="Proteomes" id="UP000323144">
    <property type="component" value="Chromosome"/>
</dbReference>
<dbReference type="RefSeq" id="WP_166508477.1">
    <property type="nucleotide sequence ID" value="NZ_CP043026.1"/>
</dbReference>